<keyword evidence="1" id="KW-0472">Membrane</keyword>
<evidence type="ECO:0000313" key="2">
    <source>
        <dbReference type="EMBL" id="GAA1918776.1"/>
    </source>
</evidence>
<sequence>MDWTVLAHGVGNAEDLPIPRDLAVAGAVAALVVSFTVLALAWRAPRFAAATGRPVPGWLGRLADSTALRWAARGFGLAFLAFFLYAAVLGQDVLINPAFRMFYIALWVGIVPASLLLGSFYRAVSPVRTLHLLIARVAGADPAEGLYRYPERLGMWPAAAGLLAFVWFELVFPGYNQLGPVRLWVVTYLVLTVFGGVLWGERFFARADPFEVFSTLVGRLSVWARDDEGRLVVLSPLAHLARTPVTPGLLAVVAVLFGSTSYDSFRESPLWTGFVTGYDGGVPTPVLSTLALLGFCVGVGLVFVAACAATGVREGSSRWVLSARFAHSLVPIVVGYFVAHYLSLFVEDGQTLVIQLSDPLSTGSNLLGTADLSVNYWLTLHPTFLANVKVLGVVLGHVLGAVAAHDRALELLPRRHQLTGQLSLLVVMVLFTAGGLLLLFAA</sequence>
<feature type="transmembrane region" description="Helical" evidence="1">
    <location>
        <begin position="285"/>
        <end position="309"/>
    </location>
</feature>
<organism evidence="2 3">
    <name type="scientific">Nocardioides lentus</name>
    <dbReference type="NCBI Taxonomy" id="338077"/>
    <lineage>
        <taxon>Bacteria</taxon>
        <taxon>Bacillati</taxon>
        <taxon>Actinomycetota</taxon>
        <taxon>Actinomycetes</taxon>
        <taxon>Propionibacteriales</taxon>
        <taxon>Nocardioidaceae</taxon>
        <taxon>Nocardioides</taxon>
    </lineage>
</organism>
<feature type="transmembrane region" description="Helical" evidence="1">
    <location>
        <begin position="101"/>
        <end position="121"/>
    </location>
</feature>
<feature type="transmembrane region" description="Helical" evidence="1">
    <location>
        <begin position="384"/>
        <end position="402"/>
    </location>
</feature>
<keyword evidence="3" id="KW-1185">Reference proteome</keyword>
<feature type="transmembrane region" description="Helical" evidence="1">
    <location>
        <begin position="321"/>
        <end position="342"/>
    </location>
</feature>
<feature type="transmembrane region" description="Helical" evidence="1">
    <location>
        <begin position="153"/>
        <end position="175"/>
    </location>
</feature>
<dbReference type="EMBL" id="BAAAMY010000004">
    <property type="protein sequence ID" value="GAA1918776.1"/>
    <property type="molecule type" value="Genomic_DNA"/>
</dbReference>
<feature type="transmembrane region" description="Helical" evidence="1">
    <location>
        <begin position="181"/>
        <end position="200"/>
    </location>
</feature>
<protein>
    <recommendedName>
        <fullName evidence="4">Fenitrothion hydrolase</fullName>
    </recommendedName>
</protein>
<name>A0ABN2PD85_9ACTN</name>
<proteinExistence type="predicted"/>
<keyword evidence="1" id="KW-1133">Transmembrane helix</keyword>
<gene>
    <name evidence="2" type="ORF">GCM10009737_20300</name>
</gene>
<dbReference type="Proteomes" id="UP001501612">
    <property type="component" value="Unassembled WGS sequence"/>
</dbReference>
<feature type="transmembrane region" description="Helical" evidence="1">
    <location>
        <begin position="22"/>
        <end position="42"/>
    </location>
</feature>
<feature type="transmembrane region" description="Helical" evidence="1">
    <location>
        <begin position="422"/>
        <end position="441"/>
    </location>
</feature>
<evidence type="ECO:0000256" key="1">
    <source>
        <dbReference type="SAM" id="Phobius"/>
    </source>
</evidence>
<dbReference type="RefSeq" id="WP_344006734.1">
    <property type="nucleotide sequence ID" value="NZ_BAAAMY010000004.1"/>
</dbReference>
<feature type="transmembrane region" description="Helical" evidence="1">
    <location>
        <begin position="245"/>
        <end position="265"/>
    </location>
</feature>
<comment type="caution">
    <text evidence="2">The sequence shown here is derived from an EMBL/GenBank/DDBJ whole genome shotgun (WGS) entry which is preliminary data.</text>
</comment>
<accession>A0ABN2PD85</accession>
<reference evidence="2 3" key="1">
    <citation type="journal article" date="2019" name="Int. J. Syst. Evol. Microbiol.">
        <title>The Global Catalogue of Microorganisms (GCM) 10K type strain sequencing project: providing services to taxonomists for standard genome sequencing and annotation.</title>
        <authorList>
            <consortium name="The Broad Institute Genomics Platform"/>
            <consortium name="The Broad Institute Genome Sequencing Center for Infectious Disease"/>
            <person name="Wu L."/>
            <person name="Ma J."/>
        </authorList>
    </citation>
    <scope>NUCLEOTIDE SEQUENCE [LARGE SCALE GENOMIC DNA]</scope>
    <source>
        <strain evidence="2 3">JCM 14046</strain>
    </source>
</reference>
<evidence type="ECO:0000313" key="3">
    <source>
        <dbReference type="Proteomes" id="UP001501612"/>
    </source>
</evidence>
<keyword evidence="1" id="KW-0812">Transmembrane</keyword>
<evidence type="ECO:0008006" key="4">
    <source>
        <dbReference type="Google" id="ProtNLM"/>
    </source>
</evidence>
<feature type="transmembrane region" description="Helical" evidence="1">
    <location>
        <begin position="70"/>
        <end position="89"/>
    </location>
</feature>